<evidence type="ECO:0000256" key="8">
    <source>
        <dbReference type="SAM" id="MobiDB-lite"/>
    </source>
</evidence>
<keyword evidence="3" id="KW-1003">Cell membrane</keyword>
<evidence type="ECO:0000256" key="6">
    <source>
        <dbReference type="ARBA" id="ARBA00023136"/>
    </source>
</evidence>
<evidence type="ECO:0000256" key="2">
    <source>
        <dbReference type="ARBA" id="ARBA00008806"/>
    </source>
</evidence>
<dbReference type="CDD" id="cd01127">
    <property type="entry name" value="TrwB_TraG_TraD_VirD4"/>
    <property type="match status" value="1"/>
</dbReference>
<dbReference type="InterPro" id="IPR051539">
    <property type="entry name" value="T4SS-coupling_protein"/>
</dbReference>
<evidence type="ECO:0000256" key="3">
    <source>
        <dbReference type="ARBA" id="ARBA00022475"/>
    </source>
</evidence>
<reference evidence="9" key="1">
    <citation type="submission" date="2023-03" db="EMBL/GenBank/DDBJ databases">
        <title>Complete genome sequences of 52 Bacillus and Priestia strains isolated from West-African fermentations and 26 reference strains from the DSMZ collection.</title>
        <authorList>
            <person name="Wiedenbein E.S."/>
            <person name="Canoy T.S."/>
            <person name="Hui Y."/>
            <person name="Parkouda C."/>
            <person name="Dawende C."/>
            <person name="Ametefe E."/>
            <person name="Jespersen L."/>
            <person name="Nielsen D.S."/>
        </authorList>
    </citation>
    <scope>NUCLEOTIDE SEQUENCE</scope>
    <source>
        <strain evidence="9">PRO56</strain>
        <plasmid evidence="9">unnamed1</plasmid>
    </source>
</reference>
<dbReference type="Pfam" id="PF02534">
    <property type="entry name" value="T4SS-DNA_transf"/>
    <property type="match status" value="1"/>
</dbReference>
<evidence type="ECO:0000313" key="9">
    <source>
        <dbReference type="EMBL" id="WEY82957.1"/>
    </source>
</evidence>
<dbReference type="GO" id="GO:0005886">
    <property type="term" value="C:plasma membrane"/>
    <property type="evidence" value="ECO:0007669"/>
    <property type="project" value="UniProtKB-SubCell"/>
</dbReference>
<feature type="region of interest" description="Disordered" evidence="8">
    <location>
        <begin position="556"/>
        <end position="647"/>
    </location>
</feature>
<keyword evidence="4" id="KW-0812">Transmembrane</keyword>
<dbReference type="NCBIfam" id="NF045973">
    <property type="entry name" value="conju_CD1115"/>
    <property type="match status" value="1"/>
</dbReference>
<dbReference type="InterPro" id="IPR003688">
    <property type="entry name" value="TraG/VirD4"/>
</dbReference>
<dbReference type="SUPFAM" id="SSF52540">
    <property type="entry name" value="P-loop containing nucleoside triphosphate hydrolases"/>
    <property type="match status" value="1"/>
</dbReference>
<dbReference type="PANTHER" id="PTHR37937:SF1">
    <property type="entry name" value="CONJUGATIVE TRANSFER: DNA TRANSPORT"/>
    <property type="match status" value="1"/>
</dbReference>
<feature type="coiled-coil region" evidence="7">
    <location>
        <begin position="469"/>
        <end position="507"/>
    </location>
</feature>
<dbReference type="AlphaFoldDB" id="A0AAX3RJ39"/>
<keyword evidence="7" id="KW-0175">Coiled coil</keyword>
<proteinExistence type="inferred from homology"/>
<protein>
    <submittedName>
        <fullName evidence="9">Type IV secretory system conjugative DNA transfer family protein</fullName>
    </submittedName>
</protein>
<feature type="compositionally biased region" description="Acidic residues" evidence="8">
    <location>
        <begin position="637"/>
        <end position="647"/>
    </location>
</feature>
<dbReference type="PANTHER" id="PTHR37937">
    <property type="entry name" value="CONJUGATIVE TRANSFER: DNA TRANSPORT"/>
    <property type="match status" value="1"/>
</dbReference>
<geneLocation type="plasmid" evidence="9">
    <name>unnamed1</name>
</geneLocation>
<organism evidence="9">
    <name type="scientific">Bacillus subtilis</name>
    <dbReference type="NCBI Taxonomy" id="1423"/>
    <lineage>
        <taxon>Bacteria</taxon>
        <taxon>Bacillati</taxon>
        <taxon>Bacillota</taxon>
        <taxon>Bacilli</taxon>
        <taxon>Bacillales</taxon>
        <taxon>Bacillaceae</taxon>
        <taxon>Bacillus</taxon>
    </lineage>
</organism>
<gene>
    <name evidence="9" type="ORF">P5633_00125</name>
</gene>
<dbReference type="EMBL" id="CP120574">
    <property type="protein sequence ID" value="WEY82957.1"/>
    <property type="molecule type" value="Genomic_DNA"/>
</dbReference>
<keyword evidence="5" id="KW-1133">Transmembrane helix</keyword>
<name>A0AAX3RJ39_BACIU</name>
<dbReference type="Gene3D" id="3.40.50.300">
    <property type="entry name" value="P-loop containing nucleotide triphosphate hydrolases"/>
    <property type="match status" value="1"/>
</dbReference>
<dbReference type="InterPro" id="IPR027417">
    <property type="entry name" value="P-loop_NTPase"/>
</dbReference>
<feature type="region of interest" description="Disordered" evidence="8">
    <location>
        <begin position="380"/>
        <end position="402"/>
    </location>
</feature>
<sequence>MVKSKVATPNYMYSNGIVLGIKNNKVLAQPTNSKLPNRNQFVVGGPGSFKTQSYVVTNVLHEKECSIVVTDPKGEVYEMTAEVKKRQGYDVRVINFMDMAVSDRYNSFDYVRKDRDATTVANTYVAAKNDPKRKDIWYNSQLSLLKALLLYSIHEMPPEKRNMSGVLDFLQEFDPEQNEDGESALDDEFMKLPKRHPARRAYELGYKKSQEKTRSSIIISLLTTIGDYVDEEVAAFTSMSDFHLSDVGKKKIALYVIIPVMDSTWEGLINLFFNQMFQELYLLGSQHNSKLPQPVIFLLDEFPNLGRFDDYEKFLATCRGYGIACCTILQNITQLQEKYGKEQAESILGNCGVKLCLGNVNDTTAKYFSELAGKTTIRVETGSTSRSKGGKNDSSSHSDSYSYTSRSLINADEILTMNENESILIITGKYPTKLKKTKQFEMFPGITDKFRISQTEYKRWTSEEMLAFREEQKRKYEEYINSEKVQEERAQREEEIHQEKVARQEKAANSDETLAANFFSSFSVAETASEITEKDHDPDNLEQEDINAFLDVESDSATNDEEKEETAFFPTNDEEKEETAFFPTNDEEKEETAFFPTNDEEKEETAFFPTNDEEKEETAFFPMNDEEKEETAFFPMNDEEKEETVSK</sequence>
<accession>A0AAX3RJ39</accession>
<evidence type="ECO:0000256" key="4">
    <source>
        <dbReference type="ARBA" id="ARBA00022692"/>
    </source>
</evidence>
<comment type="similarity">
    <text evidence="2">Belongs to the VirD4/TraG family.</text>
</comment>
<keyword evidence="9" id="KW-0614">Plasmid</keyword>
<evidence type="ECO:0000256" key="1">
    <source>
        <dbReference type="ARBA" id="ARBA00004651"/>
    </source>
</evidence>
<comment type="subcellular location">
    <subcellularLocation>
        <location evidence="1">Cell membrane</location>
        <topology evidence="1">Multi-pass membrane protein</topology>
    </subcellularLocation>
</comment>
<evidence type="ECO:0000256" key="7">
    <source>
        <dbReference type="SAM" id="Coils"/>
    </source>
</evidence>
<keyword evidence="6" id="KW-0472">Membrane</keyword>
<evidence type="ECO:0000256" key="5">
    <source>
        <dbReference type="ARBA" id="ARBA00022989"/>
    </source>
</evidence>